<dbReference type="PANTHER" id="PTHR47074:SF11">
    <property type="entry name" value="REVERSE TRANSCRIPTASE-LIKE PROTEIN"/>
    <property type="match status" value="1"/>
</dbReference>
<dbReference type="InterPro" id="IPR052929">
    <property type="entry name" value="RNase_H-like_EbsB-rel"/>
</dbReference>
<dbReference type="PANTHER" id="PTHR47074">
    <property type="entry name" value="BNAC02G40300D PROTEIN"/>
    <property type="match status" value="1"/>
</dbReference>
<feature type="transmembrane region" description="Helical" evidence="1">
    <location>
        <begin position="282"/>
        <end position="301"/>
    </location>
</feature>
<feature type="transmembrane region" description="Helical" evidence="1">
    <location>
        <begin position="313"/>
        <end position="334"/>
    </location>
</feature>
<dbReference type="Proteomes" id="UP000195402">
    <property type="component" value="Unassembled WGS sequence"/>
</dbReference>
<dbReference type="GO" id="GO:0003676">
    <property type="term" value="F:nucleic acid binding"/>
    <property type="evidence" value="ECO:0007669"/>
    <property type="project" value="InterPro"/>
</dbReference>
<dbReference type="Gene3D" id="3.30.420.10">
    <property type="entry name" value="Ribonuclease H-like superfamily/Ribonuclease H"/>
    <property type="match status" value="1"/>
</dbReference>
<dbReference type="GO" id="GO:0004523">
    <property type="term" value="F:RNA-DNA hybrid ribonuclease activity"/>
    <property type="evidence" value="ECO:0007669"/>
    <property type="project" value="InterPro"/>
</dbReference>
<keyword evidence="1" id="KW-1133">Transmembrane helix</keyword>
<keyword evidence="1" id="KW-0472">Membrane</keyword>
<feature type="domain" description="RNase H type-1" evidence="2">
    <location>
        <begin position="64"/>
        <end position="147"/>
    </location>
</feature>
<evidence type="ECO:0000256" key="1">
    <source>
        <dbReference type="SAM" id="Phobius"/>
    </source>
</evidence>
<dbReference type="CDD" id="cd06222">
    <property type="entry name" value="RNase_H_like"/>
    <property type="match status" value="1"/>
</dbReference>
<dbReference type="InterPro" id="IPR036397">
    <property type="entry name" value="RNaseH_sf"/>
</dbReference>
<evidence type="ECO:0000313" key="4">
    <source>
        <dbReference type="Proteomes" id="UP000195402"/>
    </source>
</evidence>
<proteinExistence type="predicted"/>
<dbReference type="InterPro" id="IPR002156">
    <property type="entry name" value="RNaseH_domain"/>
</dbReference>
<organism evidence="3 4">
    <name type="scientific">Macleaya cordata</name>
    <name type="common">Five-seeded plume-poppy</name>
    <name type="synonym">Bocconia cordata</name>
    <dbReference type="NCBI Taxonomy" id="56857"/>
    <lineage>
        <taxon>Eukaryota</taxon>
        <taxon>Viridiplantae</taxon>
        <taxon>Streptophyta</taxon>
        <taxon>Embryophyta</taxon>
        <taxon>Tracheophyta</taxon>
        <taxon>Spermatophyta</taxon>
        <taxon>Magnoliopsida</taxon>
        <taxon>Ranunculales</taxon>
        <taxon>Papaveraceae</taxon>
        <taxon>Papaveroideae</taxon>
        <taxon>Macleaya</taxon>
    </lineage>
</organism>
<reference evidence="3 4" key="1">
    <citation type="journal article" date="2017" name="Mol. Plant">
        <title>The Genome of Medicinal Plant Macleaya cordata Provides New Insights into Benzylisoquinoline Alkaloids Metabolism.</title>
        <authorList>
            <person name="Liu X."/>
            <person name="Liu Y."/>
            <person name="Huang P."/>
            <person name="Ma Y."/>
            <person name="Qing Z."/>
            <person name="Tang Q."/>
            <person name="Cao H."/>
            <person name="Cheng P."/>
            <person name="Zheng Y."/>
            <person name="Yuan Z."/>
            <person name="Zhou Y."/>
            <person name="Liu J."/>
            <person name="Tang Z."/>
            <person name="Zhuo Y."/>
            <person name="Zhang Y."/>
            <person name="Yu L."/>
            <person name="Huang J."/>
            <person name="Yang P."/>
            <person name="Peng Q."/>
            <person name="Zhang J."/>
            <person name="Jiang W."/>
            <person name="Zhang Z."/>
            <person name="Lin K."/>
            <person name="Ro D.K."/>
            <person name="Chen X."/>
            <person name="Xiong X."/>
            <person name="Shang Y."/>
            <person name="Huang S."/>
            <person name="Zeng J."/>
        </authorList>
    </citation>
    <scope>NUCLEOTIDE SEQUENCE [LARGE SCALE GENOMIC DNA]</scope>
    <source>
        <strain evidence="4">cv. BLH2017</strain>
        <tissue evidence="3">Root</tissue>
    </source>
</reference>
<dbReference type="AlphaFoldDB" id="A0A200QQ06"/>
<evidence type="ECO:0000259" key="2">
    <source>
        <dbReference type="Pfam" id="PF13456"/>
    </source>
</evidence>
<protein>
    <recommendedName>
        <fullName evidence="2">RNase H type-1 domain-containing protein</fullName>
    </recommendedName>
</protein>
<feature type="transmembrane region" description="Helical" evidence="1">
    <location>
        <begin position="340"/>
        <end position="356"/>
    </location>
</feature>
<accession>A0A200QQ06</accession>
<evidence type="ECO:0000313" key="3">
    <source>
        <dbReference type="EMBL" id="OVA12543.1"/>
    </source>
</evidence>
<dbReference type="OrthoDB" id="1436421at2759"/>
<dbReference type="InParanoid" id="A0A200QQ06"/>
<keyword evidence="1" id="KW-0812">Transmembrane</keyword>
<comment type="caution">
    <text evidence="3">The sequence shown here is derived from an EMBL/GenBank/DDBJ whole genome shotgun (WGS) entry which is preliminary data.</text>
</comment>
<dbReference type="Pfam" id="PF13456">
    <property type="entry name" value="RVT_3"/>
    <property type="match status" value="1"/>
</dbReference>
<dbReference type="EMBL" id="MVGT01001376">
    <property type="protein sequence ID" value="OVA12543.1"/>
    <property type="molecule type" value="Genomic_DNA"/>
</dbReference>
<keyword evidence="4" id="KW-1185">Reference proteome</keyword>
<gene>
    <name evidence="3" type="ORF">BVC80_9011g59</name>
</gene>
<name>A0A200QQ06_MACCD</name>
<sequence length="371" mass="40873">MRNRCVFENFKPDIRASIQMAIHIYNDHSPSSDLSHVEAPDITDHNVPLTQRWNPPDATTVKINVDGATATRTIAAGIIARNHLGDVMNCRTYFDNTWIGVDAAIEAEARGFLKGLELAREMHAQQPNTRFVIEGDSKKVVSYINDDRLIYPWRIRKNIDSSSSKFNPIVNAVFNFAKSLLPSRLVAAIQGLGQLFVSPRGSSSSTSSSSSSSSSSPRPNLVHLVWDVEAGGFVAEEIIQNSKPEVSTLHEYDLGKTILGVVAPVTSGLLALYNSKSSSPSLVRLVVFSLSFGFAFIWNGILLRRAFPKFASVIEEIGVALVFLAFFGLVGNVLPEELVWAPWLCCLLTITPFLLLRCMPLMDEHEQDGVI</sequence>
<dbReference type="InterPro" id="IPR044730">
    <property type="entry name" value="RNase_H-like_dom_plant"/>
</dbReference>